<dbReference type="Proteomes" id="UP000236520">
    <property type="component" value="Unassembled WGS sequence"/>
</dbReference>
<dbReference type="EMBL" id="LJIW01000001">
    <property type="protein sequence ID" value="PNG97187.1"/>
    <property type="molecule type" value="Genomic_DNA"/>
</dbReference>
<sequence length="75" mass="8550">MISAVAVVLLDDRGSQPWIRHIRVPATAWWRSCFWTTEDRNVKFCMAEQPGAKWRLSFGTIEGRNTNLGSALFPV</sequence>
<name>A0A2J7ZA85_STRMQ</name>
<evidence type="ECO:0000313" key="1">
    <source>
        <dbReference type="EMBL" id="PNG97187.1"/>
    </source>
</evidence>
<dbReference type="AlphaFoldDB" id="A0A2J7ZA85"/>
<comment type="caution">
    <text evidence="1">The sequence shown here is derived from an EMBL/GenBank/DDBJ whole genome shotgun (WGS) entry which is preliminary data.</text>
</comment>
<organism evidence="1 2">
    <name type="scientific">Streptomyces malaysiensis</name>
    <dbReference type="NCBI Taxonomy" id="92644"/>
    <lineage>
        <taxon>Bacteria</taxon>
        <taxon>Bacillati</taxon>
        <taxon>Actinomycetota</taxon>
        <taxon>Actinomycetes</taxon>
        <taxon>Kitasatosporales</taxon>
        <taxon>Streptomycetaceae</taxon>
        <taxon>Streptomyces</taxon>
        <taxon>Streptomyces violaceusniger group</taxon>
    </lineage>
</organism>
<evidence type="ECO:0000313" key="2">
    <source>
        <dbReference type="Proteomes" id="UP000236520"/>
    </source>
</evidence>
<proteinExistence type="predicted"/>
<protein>
    <submittedName>
        <fullName evidence="1">Uncharacterized protein</fullName>
    </submittedName>
</protein>
<gene>
    <name evidence="1" type="ORF">SMF913_13212</name>
</gene>
<accession>A0A2J7ZA85</accession>
<reference evidence="1 2" key="1">
    <citation type="submission" date="2015-09" db="EMBL/GenBank/DDBJ databases">
        <title>Genome sequence, genome mining and natural product profiling of a biocontrol bacterium Streptomyces malaysiensis F913.</title>
        <authorList>
            <person name="Xu Y."/>
            <person name="Wei J."/>
            <person name="Xie J."/>
            <person name="Li T."/>
            <person name="Zhou Z."/>
        </authorList>
    </citation>
    <scope>NUCLEOTIDE SEQUENCE [LARGE SCALE GENOMIC DNA]</scope>
    <source>
        <strain evidence="1 2">F913</strain>
    </source>
</reference>
<keyword evidence="2" id="KW-1185">Reference proteome</keyword>